<dbReference type="InterPro" id="IPR011009">
    <property type="entry name" value="Kinase-like_dom_sf"/>
</dbReference>
<dbReference type="InterPro" id="IPR023214">
    <property type="entry name" value="HAD_sf"/>
</dbReference>
<keyword evidence="6" id="KW-0418">Kinase</keyword>
<dbReference type="InterPro" id="IPR005158">
    <property type="entry name" value="BTAD"/>
</dbReference>
<dbReference type="InterPro" id="IPR047738">
    <property type="entry name" value="SAV_2336-like_N"/>
</dbReference>
<dbReference type="GO" id="GO:0000160">
    <property type="term" value="P:phosphorelay signal transduction system"/>
    <property type="evidence" value="ECO:0007669"/>
    <property type="project" value="UniProtKB-KW"/>
</dbReference>
<dbReference type="PROSITE" id="PS50011">
    <property type="entry name" value="PROTEIN_KINASE_DOM"/>
    <property type="match status" value="1"/>
</dbReference>
<evidence type="ECO:0000313" key="7">
    <source>
        <dbReference type="Proteomes" id="UP000595636"/>
    </source>
</evidence>
<dbReference type="SUPFAM" id="SSF48452">
    <property type="entry name" value="TPR-like"/>
    <property type="match status" value="1"/>
</dbReference>
<evidence type="ECO:0000256" key="1">
    <source>
        <dbReference type="ARBA" id="ARBA00023012"/>
    </source>
</evidence>
<feature type="region of interest" description="Disordered" evidence="4">
    <location>
        <begin position="1393"/>
        <end position="1422"/>
    </location>
</feature>
<dbReference type="GO" id="GO:0003677">
    <property type="term" value="F:DNA binding"/>
    <property type="evidence" value="ECO:0007669"/>
    <property type="project" value="InterPro"/>
</dbReference>
<dbReference type="SUPFAM" id="SSF56112">
    <property type="entry name" value="Protein kinase-like (PK-like)"/>
    <property type="match status" value="1"/>
</dbReference>
<keyword evidence="7" id="KW-1185">Reference proteome</keyword>
<accession>A0A7T7KZ76</accession>
<dbReference type="SUPFAM" id="SSF56784">
    <property type="entry name" value="HAD-like"/>
    <property type="match status" value="1"/>
</dbReference>
<proteinExistence type="predicted"/>
<dbReference type="InterPro" id="IPR051677">
    <property type="entry name" value="AfsR-DnrI-RedD_regulator"/>
</dbReference>
<dbReference type="GO" id="GO:0004672">
    <property type="term" value="F:protein kinase activity"/>
    <property type="evidence" value="ECO:0007669"/>
    <property type="project" value="InterPro"/>
</dbReference>
<feature type="compositionally biased region" description="Low complexity" evidence="4">
    <location>
        <begin position="57"/>
        <end position="71"/>
    </location>
</feature>
<dbReference type="Gene3D" id="1.25.40.10">
    <property type="entry name" value="Tetratricopeptide repeat domain"/>
    <property type="match status" value="1"/>
</dbReference>
<dbReference type="Pfam" id="PF00702">
    <property type="entry name" value="Hydrolase"/>
    <property type="match status" value="1"/>
</dbReference>
<evidence type="ECO:0000256" key="3">
    <source>
        <dbReference type="ARBA" id="ARBA00023163"/>
    </source>
</evidence>
<dbReference type="InterPro" id="IPR011990">
    <property type="entry name" value="TPR-like_helical_dom_sf"/>
</dbReference>
<dbReference type="PANTHER" id="PTHR35807:SF1">
    <property type="entry name" value="TRANSCRIPTIONAL REGULATOR REDD"/>
    <property type="match status" value="1"/>
</dbReference>
<evidence type="ECO:0000256" key="2">
    <source>
        <dbReference type="ARBA" id="ARBA00023015"/>
    </source>
</evidence>
<dbReference type="RefSeq" id="WP_200398327.1">
    <property type="nucleotide sequence ID" value="NZ_CP066831.1"/>
</dbReference>
<sequence length="1591" mass="171196">MSSEAAATTGVNATTGADTGPGAARLADVLTEAGNGPTPTSVELAELLWLAGHMKPPETNSPTTPSTAPNSGTGGGSGADAGSGTDSPTAPPNLGGAGNCATSHNEPAANPPPHPTHHPQIPEHPHNRVPLRLPGTSTQTDTSQAATPNTTPYTSLLAPAPPMLPHPLKLQRALRPLKRSAPAPFGQELDEAATAHRIARLGAAPQWWLPVLRPATERWLTLHLVHDTGPTMPIWRPLVRELHSALAQSGIFRTVELHRLETDGTVRRPGSQEAYADGRTVTLLISDCMGPQWRDGPAGNRWYATLRRWSARMPVAVVQPLPERLWRTTALPATTARIAAPGPAAPNSAYDVDSYAMEDLPRDALPLPVLEASAPWLANWSALVAGGGRLPGAVGLLGAAPPPAPVDEWGRSDIEQLSPEELLLRFRSLASPEAFRLAGHLAVGRPELPVMRLVQAAIERNPQPQHLAEVILSGALIAVPGRAGSYAFRPGVRELLKRTLPRTALGRTSELVERVGALIDARAGVAAGDFPVAVPGPGNITADGEPFTSVQEESVRRMGGAPPRPATGLVLGRYRLVRRLGRGKHVMEAEDIRSGRTVAVYPRPIGPERHEHFLSAARVLSGVRHANVMDVHDFGVEDDMAYLVTEFVEGATPAESSRLPFTACVSVVRQIALGLAALHEQGVAHGRLTPQSLLMSPDGTVRITHFELVRDRENGESKDLEDLGHLLESLGTEEAPEELREFARAFRSRLAAAVRLLLSPDTDRQRRAAEFLMDPSFGASAAAFAADRHRYGLLGPVRIERDDDVLHNHSPEEQAVLCMLLLRHGSPVTHIELTEGLWGRHSPGRAGGLSTYSSGLRKILGPGLLTTTGDGYALYAPHHSVDVNRCEELVAEAKSRREDGDPTTARDAVQRALDLWYGEPLDGVPGPAAEATRTRLRALRLSLHVTRAELDLELGHFEQAASDLGDLLRTHPEHEDLRRLHLLALSNLSRIADATRPTITMECADADDHRRAHNRLSHSLVWLLSLGGLAPDDYEMRSVDNAHVVSTAAEPPTRPEQSVRPALSVRSVLAVLNAALRDLPGILLEADEPPRVRLTFWHTAQPPTPESLPAPEQSDIALLLSPVLYEELANSDLPVDLTLFRPLHAEQRDGPVLAWYCPLNLPELAPDPEIEQGDLVRGPFTTRPPRWIPLPEPGRTAIVIKPSGGALTLLDPDRLHEAPASGRPITYYEVDLTPQRSGHRLSLPSSRGGTFAASVELAWHVNDPVAFVGGDTGNVTERLLGHVIKEAGRVTRRHPVHRVPTRGALHNELHSWPVPGLSVTCSVRLKPKEEPPFLPPAAESFAPPPDAAAPFLVDVPHVLIGFDGPLVRLYTRAKEDQVTQELTALLAELRHPEAAPSAVPRGEPSGEPLSPGGAPTSRLEGRSNPLDLLREFAGHPLGADLRRRLNRIEERAVSTATATPFSDSLITTLNALGRRVAVVADNAPSAVWMYLQAHGRLTGLVNGGVHGRSEDLTRLMPNPDCLLRALDQLGASPSDAVLVGSSVAELTAANAIGLRFLGYTRSEPHRQRLLRAGCELTTASWAPLIQALPNT</sequence>
<dbReference type="KEGG" id="slf:JEQ17_31715"/>
<dbReference type="SMART" id="SM01043">
    <property type="entry name" value="BTAD"/>
    <property type="match status" value="1"/>
</dbReference>
<reference evidence="6 7" key="1">
    <citation type="submission" date="2020-12" db="EMBL/GenBank/DDBJ databases">
        <title>A novel species.</title>
        <authorList>
            <person name="Li K."/>
        </authorList>
    </citation>
    <scope>NUCLEOTIDE SEQUENCE [LARGE SCALE GENOMIC DNA]</scope>
    <source>
        <strain evidence="6 7">ZYC-3</strain>
    </source>
</reference>
<dbReference type="InterPro" id="IPR036388">
    <property type="entry name" value="WH-like_DNA-bd_sf"/>
</dbReference>
<dbReference type="InterPro" id="IPR000719">
    <property type="entry name" value="Prot_kinase_dom"/>
</dbReference>
<organism evidence="6 7">
    <name type="scientific">Streptomyces liliifuscus</name>
    <dbReference type="NCBI Taxonomy" id="2797636"/>
    <lineage>
        <taxon>Bacteria</taxon>
        <taxon>Bacillati</taxon>
        <taxon>Actinomycetota</taxon>
        <taxon>Actinomycetes</taxon>
        <taxon>Kitasatosporales</taxon>
        <taxon>Streptomycetaceae</taxon>
        <taxon>Streptomyces</taxon>
    </lineage>
</organism>
<dbReference type="SUPFAM" id="SSF46894">
    <property type="entry name" value="C-terminal effector domain of the bipartite response regulators"/>
    <property type="match status" value="1"/>
</dbReference>
<feature type="domain" description="Protein kinase" evidence="5">
    <location>
        <begin position="574"/>
        <end position="999"/>
    </location>
</feature>
<gene>
    <name evidence="6" type="ORF">JEQ17_31715</name>
</gene>
<feature type="region of interest" description="Disordered" evidence="4">
    <location>
        <begin position="54"/>
        <end position="166"/>
    </location>
</feature>
<keyword evidence="3" id="KW-0804">Transcription</keyword>
<dbReference type="InterPro" id="IPR036412">
    <property type="entry name" value="HAD-like_sf"/>
</dbReference>
<dbReference type="GO" id="GO:0005524">
    <property type="term" value="F:ATP binding"/>
    <property type="evidence" value="ECO:0007669"/>
    <property type="project" value="InterPro"/>
</dbReference>
<keyword evidence="1" id="KW-0902">Two-component regulatory system</keyword>
<dbReference type="PANTHER" id="PTHR35807">
    <property type="entry name" value="TRANSCRIPTIONAL REGULATOR REDD-RELATED"/>
    <property type="match status" value="1"/>
</dbReference>
<protein>
    <submittedName>
        <fullName evidence="6">Protein kinase</fullName>
    </submittedName>
</protein>
<evidence type="ECO:0000259" key="5">
    <source>
        <dbReference type="PROSITE" id="PS50011"/>
    </source>
</evidence>
<dbReference type="NCBIfam" id="NF041121">
    <property type="entry name" value="SAV_2336_NTERM"/>
    <property type="match status" value="1"/>
</dbReference>
<dbReference type="Pfam" id="PF00069">
    <property type="entry name" value="Pkinase"/>
    <property type="match status" value="1"/>
</dbReference>
<keyword evidence="2" id="KW-0805">Transcription regulation</keyword>
<keyword evidence="6" id="KW-0808">Transferase</keyword>
<dbReference type="Gene3D" id="1.10.10.10">
    <property type="entry name" value="Winged helix-like DNA-binding domain superfamily/Winged helix DNA-binding domain"/>
    <property type="match status" value="1"/>
</dbReference>
<name>A0A7T7KZ76_9ACTN</name>
<dbReference type="Pfam" id="PF03704">
    <property type="entry name" value="BTAD"/>
    <property type="match status" value="1"/>
</dbReference>
<feature type="compositionally biased region" description="Gly residues" evidence="4">
    <location>
        <begin position="72"/>
        <end position="81"/>
    </location>
</feature>
<dbReference type="Gene3D" id="1.10.510.10">
    <property type="entry name" value="Transferase(Phosphotransferase) domain 1"/>
    <property type="match status" value="1"/>
</dbReference>
<dbReference type="Gene3D" id="3.40.50.1000">
    <property type="entry name" value="HAD superfamily/HAD-like"/>
    <property type="match status" value="1"/>
</dbReference>
<dbReference type="EMBL" id="CP066831">
    <property type="protein sequence ID" value="QQM43509.1"/>
    <property type="molecule type" value="Genomic_DNA"/>
</dbReference>
<dbReference type="InterPro" id="IPR016032">
    <property type="entry name" value="Sig_transdc_resp-reg_C-effctor"/>
</dbReference>
<evidence type="ECO:0000256" key="4">
    <source>
        <dbReference type="SAM" id="MobiDB-lite"/>
    </source>
</evidence>
<feature type="compositionally biased region" description="Low complexity" evidence="4">
    <location>
        <begin position="136"/>
        <end position="147"/>
    </location>
</feature>
<feature type="region of interest" description="Disordered" evidence="4">
    <location>
        <begin position="1"/>
        <end position="22"/>
    </location>
</feature>
<dbReference type="Gene3D" id="3.30.200.20">
    <property type="entry name" value="Phosphorylase Kinase, domain 1"/>
    <property type="match status" value="1"/>
</dbReference>
<dbReference type="SMART" id="SM00220">
    <property type="entry name" value="S_TKc"/>
    <property type="match status" value="1"/>
</dbReference>
<dbReference type="Proteomes" id="UP000595636">
    <property type="component" value="Chromosome"/>
</dbReference>
<feature type="compositionally biased region" description="Low complexity" evidence="4">
    <location>
        <begin position="1400"/>
        <end position="1413"/>
    </location>
</feature>
<dbReference type="GO" id="GO:0006355">
    <property type="term" value="P:regulation of DNA-templated transcription"/>
    <property type="evidence" value="ECO:0007669"/>
    <property type="project" value="InterPro"/>
</dbReference>
<evidence type="ECO:0000313" key="6">
    <source>
        <dbReference type="EMBL" id="QQM43509.1"/>
    </source>
</evidence>
<dbReference type="CDD" id="cd15831">
    <property type="entry name" value="BTAD"/>
    <property type="match status" value="1"/>
</dbReference>